<dbReference type="Pfam" id="PF08861">
    <property type="entry name" value="DUF1828"/>
    <property type="match status" value="1"/>
</dbReference>
<evidence type="ECO:0000313" key="1">
    <source>
        <dbReference type="EMBL" id="MVN16296.1"/>
    </source>
</evidence>
<dbReference type="RefSeq" id="WP_157006410.1">
    <property type="nucleotide sequence ID" value="NZ_BAABZN010000001.1"/>
</dbReference>
<dbReference type="Proteomes" id="UP000468327">
    <property type="component" value="Unassembled WGS sequence"/>
</dbReference>
<protein>
    <submittedName>
        <fullName evidence="1">DUF1829 domain-containing protein</fullName>
    </submittedName>
</protein>
<reference evidence="1 2" key="1">
    <citation type="submission" date="2019-11" db="EMBL/GenBank/DDBJ databases">
        <title>Whole genome shotgun sequencing (WGS) data from Adlercreutzia equolifaciens ResAG-91, Eggerthella lenta MRI-F36, MRI-F37, MRI-F40, ResAG-49, ResAG-88, ResAG-121, ResAG-145, and Gordonibacter sp. ResAG-5, ResAG-26, ResAG-43, ResAG-50, ResAG-59.</title>
        <authorList>
            <person name="Stoll D.A."/>
            <person name="Danylec N."/>
            <person name="Franz C.M.A.P."/>
            <person name="Huch M."/>
        </authorList>
    </citation>
    <scope>NUCLEOTIDE SEQUENCE [LARGE SCALE GENOMIC DNA]</scope>
    <source>
        <strain evidence="1 2">ResAG-59</strain>
    </source>
</reference>
<evidence type="ECO:0000313" key="2">
    <source>
        <dbReference type="Proteomes" id="UP000468327"/>
    </source>
</evidence>
<dbReference type="InterPro" id="IPR014960">
    <property type="entry name" value="DUF1828"/>
</dbReference>
<gene>
    <name evidence="1" type="ORF">GO738_13260</name>
</gene>
<comment type="caution">
    <text evidence="1">The sequence shown here is derived from an EMBL/GenBank/DDBJ whole genome shotgun (WGS) entry which is preliminary data.</text>
</comment>
<dbReference type="GeneID" id="97355435"/>
<organism evidence="1 2">
    <name type="scientific">Gordonibacter urolithinfaciens</name>
    <dbReference type="NCBI Taxonomy" id="1335613"/>
    <lineage>
        <taxon>Bacteria</taxon>
        <taxon>Bacillati</taxon>
        <taxon>Actinomycetota</taxon>
        <taxon>Coriobacteriia</taxon>
        <taxon>Eggerthellales</taxon>
        <taxon>Eggerthellaceae</taxon>
        <taxon>Gordonibacter</taxon>
    </lineage>
</organism>
<proteinExistence type="predicted"/>
<dbReference type="AlphaFoldDB" id="A0A6N8ILW3"/>
<sequence length="263" mass="29417">MNIASAEKIIDGYVDWWRKSFSVYQEGEAVRIVCPMLDRHNDHMSIYLVEDKLAGGFILSDLGAVINDLSMSGCDIIASESRRQKLDQVVQGFGLMRSGSELYSKTNENKLFQSMNMLMQGMASIDDLFFTARENIRNFFLEDVAAWLDAKGIRYLPDVRVSGRSGFESKFEFVIPKSGNIAPERYIKTISTPSEQSIKNALFGWNDIKSARGGDAHSYLFLNKSNTKENSIDSSLIDACMNYEVTPVVWDNGAESVLGELAA</sequence>
<name>A0A6N8ILW3_9ACTN</name>
<dbReference type="InterPro" id="IPR014961">
    <property type="entry name" value="DUF1829"/>
</dbReference>
<dbReference type="EMBL" id="WPOC01000028">
    <property type="protein sequence ID" value="MVN16296.1"/>
    <property type="molecule type" value="Genomic_DNA"/>
</dbReference>
<keyword evidence="2" id="KW-1185">Reference proteome</keyword>
<accession>A0A6N8ILW3</accession>
<dbReference type="Pfam" id="PF08862">
    <property type="entry name" value="DUF1829"/>
    <property type="match status" value="1"/>
</dbReference>